<feature type="non-terminal residue" evidence="7">
    <location>
        <position position="158"/>
    </location>
</feature>
<accession>A0A2W5FAE2</accession>
<sequence>MIKKLAFIGILFLPILGFSQTEKKDLGKLQWWEDDKFGLFLHWGLYSATAGDWKGHKTSRGEQFMMVERIPVKEYATIADTFNPVRFDADKWVLMAKKAGMKYIVVTSKHHDGFAMYNSPSSDYNIVKKTPFKRDPMTELSNACHKYGIKFGFYYSLG</sequence>
<feature type="domain" description="Glycoside hydrolase family 29 N-terminal" evidence="6">
    <location>
        <begin position="29"/>
        <end position="157"/>
    </location>
</feature>
<dbReference type="GO" id="GO:0006004">
    <property type="term" value="P:fucose metabolic process"/>
    <property type="evidence" value="ECO:0007669"/>
    <property type="project" value="TreeGrafter"/>
</dbReference>
<name>A0A2W5FAE2_9SPHI</name>
<dbReference type="EMBL" id="QFOI01000038">
    <property type="protein sequence ID" value="PZP51224.1"/>
    <property type="molecule type" value="Genomic_DNA"/>
</dbReference>
<evidence type="ECO:0000313" key="8">
    <source>
        <dbReference type="Proteomes" id="UP000249645"/>
    </source>
</evidence>
<dbReference type="SMART" id="SM00812">
    <property type="entry name" value="Alpha_L_fucos"/>
    <property type="match status" value="1"/>
</dbReference>
<evidence type="ECO:0000256" key="5">
    <source>
        <dbReference type="ARBA" id="ARBA00023295"/>
    </source>
</evidence>
<gene>
    <name evidence="7" type="ORF">DI598_03770</name>
</gene>
<dbReference type="SUPFAM" id="SSF51445">
    <property type="entry name" value="(Trans)glycosidases"/>
    <property type="match status" value="1"/>
</dbReference>
<reference evidence="7 8" key="1">
    <citation type="submission" date="2017-11" db="EMBL/GenBank/DDBJ databases">
        <title>Infants hospitalized years apart are colonized by the same room-sourced microbial strains.</title>
        <authorList>
            <person name="Brooks B."/>
            <person name="Olm M.R."/>
            <person name="Firek B.A."/>
            <person name="Baker R."/>
            <person name="Thomas B.C."/>
            <person name="Morowitz M.J."/>
            <person name="Banfield J.F."/>
        </authorList>
    </citation>
    <scope>NUCLEOTIDE SEQUENCE [LARGE SCALE GENOMIC DNA]</scope>
    <source>
        <strain evidence="7">S2_009_000_R2_76</strain>
    </source>
</reference>
<comment type="caution">
    <text evidence="7">The sequence shown here is derived from an EMBL/GenBank/DDBJ whole genome shotgun (WGS) entry which is preliminary data.</text>
</comment>
<evidence type="ECO:0000256" key="4">
    <source>
        <dbReference type="ARBA" id="ARBA00022801"/>
    </source>
</evidence>
<evidence type="ECO:0000256" key="1">
    <source>
        <dbReference type="ARBA" id="ARBA00007951"/>
    </source>
</evidence>
<dbReference type="InterPro" id="IPR000933">
    <property type="entry name" value="Glyco_hydro_29"/>
</dbReference>
<dbReference type="InterPro" id="IPR057739">
    <property type="entry name" value="Glyco_hydro_29_N"/>
</dbReference>
<dbReference type="GO" id="GO:0004560">
    <property type="term" value="F:alpha-L-fucosidase activity"/>
    <property type="evidence" value="ECO:0007669"/>
    <property type="project" value="InterPro"/>
</dbReference>
<comment type="similarity">
    <text evidence="1">Belongs to the glycosyl hydrolase 29 family.</text>
</comment>
<keyword evidence="5" id="KW-0326">Glycosidase</keyword>
<evidence type="ECO:0000259" key="6">
    <source>
        <dbReference type="Pfam" id="PF01120"/>
    </source>
</evidence>
<keyword evidence="4" id="KW-0378">Hydrolase</keyword>
<organism evidence="7 8">
    <name type="scientific">Pseudopedobacter saltans</name>
    <dbReference type="NCBI Taxonomy" id="151895"/>
    <lineage>
        <taxon>Bacteria</taxon>
        <taxon>Pseudomonadati</taxon>
        <taxon>Bacteroidota</taxon>
        <taxon>Sphingobacteriia</taxon>
        <taxon>Sphingobacteriales</taxon>
        <taxon>Sphingobacteriaceae</taxon>
        <taxon>Pseudopedobacter</taxon>
    </lineage>
</organism>
<evidence type="ECO:0000256" key="3">
    <source>
        <dbReference type="ARBA" id="ARBA00022729"/>
    </source>
</evidence>
<protein>
    <recommendedName>
        <fullName evidence="2">alpha-L-fucosidase</fullName>
        <ecNumber evidence="2">3.2.1.51</ecNumber>
    </recommendedName>
</protein>
<dbReference type="Pfam" id="PF01120">
    <property type="entry name" value="Alpha_L_fucos"/>
    <property type="match status" value="1"/>
</dbReference>
<dbReference type="Gene3D" id="3.20.20.80">
    <property type="entry name" value="Glycosidases"/>
    <property type="match status" value="1"/>
</dbReference>
<dbReference type="InterPro" id="IPR017853">
    <property type="entry name" value="GH"/>
</dbReference>
<keyword evidence="3" id="KW-0732">Signal</keyword>
<dbReference type="PANTHER" id="PTHR10030">
    <property type="entry name" value="ALPHA-L-FUCOSIDASE"/>
    <property type="match status" value="1"/>
</dbReference>
<dbReference type="GO" id="GO:0016139">
    <property type="term" value="P:glycoside catabolic process"/>
    <property type="evidence" value="ECO:0007669"/>
    <property type="project" value="TreeGrafter"/>
</dbReference>
<evidence type="ECO:0000313" key="7">
    <source>
        <dbReference type="EMBL" id="PZP51224.1"/>
    </source>
</evidence>
<dbReference type="Proteomes" id="UP000249645">
    <property type="component" value="Unassembled WGS sequence"/>
</dbReference>
<proteinExistence type="inferred from homology"/>
<dbReference type="GO" id="GO:0005764">
    <property type="term" value="C:lysosome"/>
    <property type="evidence" value="ECO:0007669"/>
    <property type="project" value="TreeGrafter"/>
</dbReference>
<dbReference type="AlphaFoldDB" id="A0A2W5FAE2"/>
<dbReference type="EC" id="3.2.1.51" evidence="2"/>
<dbReference type="PANTHER" id="PTHR10030:SF37">
    <property type="entry name" value="ALPHA-L-FUCOSIDASE-RELATED"/>
    <property type="match status" value="1"/>
</dbReference>
<evidence type="ECO:0000256" key="2">
    <source>
        <dbReference type="ARBA" id="ARBA00012662"/>
    </source>
</evidence>